<dbReference type="EMBL" id="NXIB02000031">
    <property type="protein sequence ID" value="PHX56094.1"/>
    <property type="molecule type" value="Genomic_DNA"/>
</dbReference>
<evidence type="ECO:0000313" key="1">
    <source>
        <dbReference type="EMBL" id="PHX56094.1"/>
    </source>
</evidence>
<dbReference type="GO" id="GO:0000287">
    <property type="term" value="F:magnesium ion binding"/>
    <property type="evidence" value="ECO:0007669"/>
    <property type="project" value="InterPro"/>
</dbReference>
<comment type="caution">
    <text evidence="1">The sequence shown here is derived from an EMBL/GenBank/DDBJ whole genome shotgun (WGS) entry which is preliminary data.</text>
</comment>
<reference evidence="1" key="1">
    <citation type="submission" date="2017-10" db="EMBL/GenBank/DDBJ databases">
        <title>Draft genome sequence of the planktic cyanobacteria Tychonema bourrellyi isolated from alpine lentic freshwater.</title>
        <authorList>
            <person name="Tett A."/>
            <person name="Armanini F."/>
            <person name="Asnicar F."/>
            <person name="Boscaini A."/>
            <person name="Pasolli E."/>
            <person name="Zolfo M."/>
            <person name="Donati C."/>
            <person name="Salmaso N."/>
            <person name="Segata N."/>
        </authorList>
    </citation>
    <scope>NUCLEOTIDE SEQUENCE</scope>
    <source>
        <strain evidence="1">FEM_GT703</strain>
    </source>
</reference>
<dbReference type="InterPro" id="IPR008822">
    <property type="entry name" value="Endonuclease_RusA-like"/>
</dbReference>
<protein>
    <submittedName>
        <fullName evidence="1">RusA family crossover junction endodeoxyribonuclease</fullName>
    </submittedName>
</protein>
<accession>A0A2G4F2U2</accession>
<dbReference type="Pfam" id="PF05866">
    <property type="entry name" value="RusA"/>
    <property type="match status" value="1"/>
</dbReference>
<organism evidence="1 2">
    <name type="scientific">Tychonema bourrellyi FEM_GT703</name>
    <dbReference type="NCBI Taxonomy" id="2040638"/>
    <lineage>
        <taxon>Bacteria</taxon>
        <taxon>Bacillati</taxon>
        <taxon>Cyanobacteriota</taxon>
        <taxon>Cyanophyceae</taxon>
        <taxon>Oscillatoriophycideae</taxon>
        <taxon>Oscillatoriales</taxon>
        <taxon>Microcoleaceae</taxon>
        <taxon>Tychonema</taxon>
    </lineage>
</organism>
<evidence type="ECO:0000313" key="2">
    <source>
        <dbReference type="Proteomes" id="UP000226442"/>
    </source>
</evidence>
<dbReference type="InterPro" id="IPR036614">
    <property type="entry name" value="RusA-like_sf"/>
</dbReference>
<sequence length="131" mass="14830">MQFEFLIPKRPVSLQTRQRSKLQNWQAFVRAEALKTWVGNPYSGNVHLTLVYLYDADPVDTDNIIKPIQDALIGLVYEDDSLVTDVESHRRSLSDTFDVALCPLLLVRGIISGSDCVYVRINSAKALESYL</sequence>
<dbReference type="RefSeq" id="WP_096828294.1">
    <property type="nucleotide sequence ID" value="NZ_NXIB02000031.1"/>
</dbReference>
<dbReference type="GO" id="GO:0006310">
    <property type="term" value="P:DNA recombination"/>
    <property type="evidence" value="ECO:0007669"/>
    <property type="project" value="InterPro"/>
</dbReference>
<dbReference type="GO" id="GO:0006281">
    <property type="term" value="P:DNA repair"/>
    <property type="evidence" value="ECO:0007669"/>
    <property type="project" value="InterPro"/>
</dbReference>
<dbReference type="Proteomes" id="UP000226442">
    <property type="component" value="Unassembled WGS sequence"/>
</dbReference>
<dbReference type="Gene3D" id="3.30.1330.70">
    <property type="entry name" value="Holliday junction resolvase RusA"/>
    <property type="match status" value="1"/>
</dbReference>
<keyword evidence="2" id="KW-1185">Reference proteome</keyword>
<gene>
    <name evidence="1" type="ORF">CP500_007250</name>
</gene>
<dbReference type="OrthoDB" id="959793at2"/>
<dbReference type="AlphaFoldDB" id="A0A2G4F2U2"/>
<proteinExistence type="predicted"/>
<dbReference type="SUPFAM" id="SSF103084">
    <property type="entry name" value="Holliday junction resolvase RusA"/>
    <property type="match status" value="1"/>
</dbReference>
<name>A0A2G4F2U2_9CYAN</name>